<dbReference type="EMBL" id="CAJPIN010001840">
    <property type="protein sequence ID" value="CAG2054891.1"/>
    <property type="molecule type" value="Genomic_DNA"/>
</dbReference>
<reference evidence="1" key="1">
    <citation type="submission" date="2021-03" db="EMBL/GenBank/DDBJ databases">
        <authorList>
            <person name="Tran Van P."/>
        </authorList>
    </citation>
    <scope>NUCLEOTIDE SEQUENCE</scope>
</reference>
<feature type="non-terminal residue" evidence="1">
    <location>
        <position position="222"/>
    </location>
</feature>
<protein>
    <submittedName>
        <fullName evidence="1">Uncharacterized protein</fullName>
    </submittedName>
</protein>
<dbReference type="Proteomes" id="UP001153148">
    <property type="component" value="Unassembled WGS sequence"/>
</dbReference>
<keyword evidence="2" id="KW-1185">Reference proteome</keyword>
<comment type="caution">
    <text evidence="1">The sequence shown here is derived from an EMBL/GenBank/DDBJ whole genome shotgun (WGS) entry which is preliminary data.</text>
</comment>
<accession>A0ABN7NG94</accession>
<evidence type="ECO:0000313" key="1">
    <source>
        <dbReference type="EMBL" id="CAG2054891.1"/>
    </source>
</evidence>
<sequence>MSKVEFSKSAPAFLCVGVGHLLNVELVTSGLEFGIRIAAGFIAGREVWRRQGPLSTSVPATSERVRQTLCIDRYTLRVLHQKSGEIIITGLERLNLTAFAWRKSGKPFRPISVHQDLHLDRSIIISPVYGESDALGHAATKAGKNSNYSNAFRQSNSSDSIYFPILTYRLQRLVVECVTNVREQGALDIFLCGPVQIAILRESVWNHESLGWREESHSFQTR</sequence>
<proteinExistence type="predicted"/>
<gene>
    <name evidence="1" type="ORF">TPAB3V08_LOCUS1907</name>
</gene>
<organism evidence="1 2">
    <name type="scientific">Timema podura</name>
    <name type="common">Walking stick</name>
    <dbReference type="NCBI Taxonomy" id="61482"/>
    <lineage>
        <taxon>Eukaryota</taxon>
        <taxon>Metazoa</taxon>
        <taxon>Ecdysozoa</taxon>
        <taxon>Arthropoda</taxon>
        <taxon>Hexapoda</taxon>
        <taxon>Insecta</taxon>
        <taxon>Pterygota</taxon>
        <taxon>Neoptera</taxon>
        <taxon>Polyneoptera</taxon>
        <taxon>Phasmatodea</taxon>
        <taxon>Timematodea</taxon>
        <taxon>Timematoidea</taxon>
        <taxon>Timematidae</taxon>
        <taxon>Timema</taxon>
    </lineage>
</organism>
<name>A0ABN7NG94_TIMPD</name>
<evidence type="ECO:0000313" key="2">
    <source>
        <dbReference type="Proteomes" id="UP001153148"/>
    </source>
</evidence>